<dbReference type="GO" id="GO:0016787">
    <property type="term" value="F:hydrolase activity"/>
    <property type="evidence" value="ECO:0007669"/>
    <property type="project" value="UniProtKB-KW"/>
</dbReference>
<proteinExistence type="predicted"/>
<name>A0A4Z1P2L3_9PEZI</name>
<dbReference type="InterPro" id="IPR053169">
    <property type="entry name" value="MUG_Protein"/>
</dbReference>
<dbReference type="Pfam" id="PF03663">
    <property type="entry name" value="Glyco_hydro_76"/>
    <property type="match status" value="1"/>
</dbReference>
<comment type="caution">
    <text evidence="2">The sequence shown here is derived from an EMBL/GenBank/DDBJ whole genome shotgun (WGS) entry which is preliminary data.</text>
</comment>
<dbReference type="PANTHER" id="PTHR47791">
    <property type="entry name" value="MEIOTICALLY UP-REGULATED GENE 191 PROTEIN"/>
    <property type="match status" value="1"/>
</dbReference>
<accession>A0A4Z1P2L3</accession>
<dbReference type="EMBL" id="SNSC02000014">
    <property type="protein sequence ID" value="TID18350.1"/>
    <property type="molecule type" value="Genomic_DNA"/>
</dbReference>
<reference evidence="2 3" key="1">
    <citation type="submission" date="2019-04" db="EMBL/GenBank/DDBJ databases">
        <title>High contiguity whole genome sequence and gene annotation resource for two Venturia nashicola isolates.</title>
        <authorList>
            <person name="Prokchorchik M."/>
            <person name="Won K."/>
            <person name="Lee Y."/>
            <person name="Choi E.D."/>
            <person name="Segonzac C."/>
            <person name="Sohn K.H."/>
        </authorList>
    </citation>
    <scope>NUCLEOTIDE SEQUENCE [LARGE SCALE GENOMIC DNA]</scope>
    <source>
        <strain evidence="2 3">PRI2</strain>
    </source>
</reference>
<dbReference type="InterPro" id="IPR008928">
    <property type="entry name" value="6-hairpin_glycosidase_sf"/>
</dbReference>
<sequence length="411" mass="45549">MYLSLTASALTFFLALTPLLTLVRGDDSYLNNAVTAVKVLQNWYNQSTGLYQSTGWWNSANCITTLADLTVIDSQVDIITGQIWPNTFEKAQKFNLKQSRAPGSCATTVCTDAKQRVLAVNATKRHLDSSIGRREVQTVDGLEIEDADPKGFLNGFYDDEGWWALAWIQVYDLTKKPQYLQAADDIFKDMVSTGYNATCGGIWWDKKKQANTAIANELFLSVAAHLANRMPNKVYYTNWAVRQWDWFQRTGLINSDNTINDGLNLTTCKNSGDLVWSYNQGVILGALIELTKATNNKQLLLDAQDIANGAIRTMVDSDGILHDPREPNLGGDGYQFKGIFNRNLAKLQKVTGSDLYKEFLERNAQSVWNKARNKQDNVFTGVWSGPFDAAHANAATQCSGLDALVGAAAVQ</sequence>
<feature type="chain" id="PRO_5021320735" evidence="1">
    <location>
        <begin position="26"/>
        <end position="411"/>
    </location>
</feature>
<dbReference type="Gene3D" id="1.50.10.20">
    <property type="match status" value="1"/>
</dbReference>
<dbReference type="Proteomes" id="UP000298493">
    <property type="component" value="Unassembled WGS sequence"/>
</dbReference>
<protein>
    <submittedName>
        <fullName evidence="2">Glycosyl hydrolase protein</fullName>
    </submittedName>
</protein>
<keyword evidence="3" id="KW-1185">Reference proteome</keyword>
<dbReference type="SUPFAM" id="SSF48208">
    <property type="entry name" value="Six-hairpin glycosidases"/>
    <property type="match status" value="1"/>
</dbReference>
<feature type="signal peptide" evidence="1">
    <location>
        <begin position="1"/>
        <end position="25"/>
    </location>
</feature>
<keyword evidence="1" id="KW-0732">Signal</keyword>
<organism evidence="2 3">
    <name type="scientific">Venturia nashicola</name>
    <dbReference type="NCBI Taxonomy" id="86259"/>
    <lineage>
        <taxon>Eukaryota</taxon>
        <taxon>Fungi</taxon>
        <taxon>Dikarya</taxon>
        <taxon>Ascomycota</taxon>
        <taxon>Pezizomycotina</taxon>
        <taxon>Dothideomycetes</taxon>
        <taxon>Pleosporomycetidae</taxon>
        <taxon>Venturiales</taxon>
        <taxon>Venturiaceae</taxon>
        <taxon>Venturia</taxon>
    </lineage>
</organism>
<evidence type="ECO:0000313" key="3">
    <source>
        <dbReference type="Proteomes" id="UP000298493"/>
    </source>
</evidence>
<dbReference type="AlphaFoldDB" id="A0A4Z1P2L3"/>
<evidence type="ECO:0000256" key="1">
    <source>
        <dbReference type="SAM" id="SignalP"/>
    </source>
</evidence>
<dbReference type="PANTHER" id="PTHR47791:SF1">
    <property type="entry name" value="ENDO MANNANASE, GH76 FAMILY (EUROFUNG)"/>
    <property type="match status" value="1"/>
</dbReference>
<dbReference type="GO" id="GO:0005975">
    <property type="term" value="P:carbohydrate metabolic process"/>
    <property type="evidence" value="ECO:0007669"/>
    <property type="project" value="InterPro"/>
</dbReference>
<keyword evidence="2" id="KW-0378">Hydrolase</keyword>
<dbReference type="STRING" id="86259.A0A4Z1P2L3"/>
<evidence type="ECO:0000313" key="2">
    <source>
        <dbReference type="EMBL" id="TID18350.1"/>
    </source>
</evidence>
<gene>
    <name evidence="2" type="ORF">E6O75_ATG06426</name>
</gene>
<dbReference type="InterPro" id="IPR005198">
    <property type="entry name" value="Glyco_hydro_76"/>
</dbReference>